<proteinExistence type="predicted"/>
<evidence type="ECO:0000313" key="3">
    <source>
        <dbReference type="EMBL" id="GHO43267.1"/>
    </source>
</evidence>
<reference evidence="3" key="1">
    <citation type="submission" date="2020-10" db="EMBL/GenBank/DDBJ databases">
        <title>Taxonomic study of unclassified bacteria belonging to the class Ktedonobacteria.</title>
        <authorList>
            <person name="Yabe S."/>
            <person name="Wang C.M."/>
            <person name="Zheng Y."/>
            <person name="Sakai Y."/>
            <person name="Cavaletti L."/>
            <person name="Monciardini P."/>
            <person name="Donadio S."/>
        </authorList>
    </citation>
    <scope>NUCLEOTIDE SEQUENCE</scope>
    <source>
        <strain evidence="3">SOSP1-1</strain>
    </source>
</reference>
<name>A0A8J3HZ20_9CHLR</name>
<keyword evidence="1" id="KW-0378">Hydrolase</keyword>
<comment type="caution">
    <text evidence="3">The sequence shown here is derived from an EMBL/GenBank/DDBJ whole genome shotgun (WGS) entry which is preliminary data.</text>
</comment>
<dbReference type="InterPro" id="IPR050345">
    <property type="entry name" value="Aliph_Amidase/BUP"/>
</dbReference>
<keyword evidence="4" id="KW-1185">Reference proteome</keyword>
<dbReference type="SUPFAM" id="SSF56317">
    <property type="entry name" value="Carbon-nitrogen hydrolase"/>
    <property type="match status" value="1"/>
</dbReference>
<dbReference type="EMBL" id="BNJF01000001">
    <property type="protein sequence ID" value="GHO43267.1"/>
    <property type="molecule type" value="Genomic_DNA"/>
</dbReference>
<evidence type="ECO:0000259" key="2">
    <source>
        <dbReference type="PROSITE" id="PS50263"/>
    </source>
</evidence>
<dbReference type="Gene3D" id="3.60.110.10">
    <property type="entry name" value="Carbon-nitrogen hydrolase"/>
    <property type="match status" value="1"/>
</dbReference>
<evidence type="ECO:0000313" key="4">
    <source>
        <dbReference type="Proteomes" id="UP000612362"/>
    </source>
</evidence>
<gene>
    <name evidence="3" type="ORF">KSX_14300</name>
</gene>
<dbReference type="InterPro" id="IPR003010">
    <property type="entry name" value="C-N_Hydrolase"/>
</dbReference>
<evidence type="ECO:0000256" key="1">
    <source>
        <dbReference type="ARBA" id="ARBA00022801"/>
    </source>
</evidence>
<dbReference type="GO" id="GO:0050126">
    <property type="term" value="F:N-carbamoylputrescine amidase activity"/>
    <property type="evidence" value="ECO:0007669"/>
    <property type="project" value="TreeGrafter"/>
</dbReference>
<dbReference type="InterPro" id="IPR036526">
    <property type="entry name" value="C-N_Hydrolase_sf"/>
</dbReference>
<dbReference type="PROSITE" id="PS50263">
    <property type="entry name" value="CN_HYDROLASE"/>
    <property type="match status" value="1"/>
</dbReference>
<accession>A0A8J3HZ20</accession>
<feature type="domain" description="CN hydrolase" evidence="2">
    <location>
        <begin position="1"/>
        <end position="234"/>
    </location>
</feature>
<dbReference type="PANTHER" id="PTHR43674">
    <property type="entry name" value="NITRILASE C965.09-RELATED"/>
    <property type="match status" value="1"/>
</dbReference>
<dbReference type="Pfam" id="PF00795">
    <property type="entry name" value="CN_hydrolase"/>
    <property type="match status" value="1"/>
</dbReference>
<protein>
    <recommendedName>
        <fullName evidence="2">CN hydrolase domain-containing protein</fullName>
    </recommendedName>
</protein>
<dbReference type="PANTHER" id="PTHR43674:SF2">
    <property type="entry name" value="BETA-UREIDOPROPIONASE"/>
    <property type="match status" value="1"/>
</dbReference>
<dbReference type="RefSeq" id="WP_220192750.1">
    <property type="nucleotide sequence ID" value="NZ_BNJF01000001.1"/>
</dbReference>
<dbReference type="GO" id="GO:0033388">
    <property type="term" value="P:putrescine biosynthetic process from arginine"/>
    <property type="evidence" value="ECO:0007669"/>
    <property type="project" value="TreeGrafter"/>
</dbReference>
<dbReference type="CDD" id="cd07197">
    <property type="entry name" value="nitrilase"/>
    <property type="match status" value="1"/>
</dbReference>
<sequence>MRVTVCELPNERGAFSASWERLARHVVEQKSDLVLLPELPFSVWFCTNSQFESHIWQDACDEHEAMMKRLPELAPALVLGTHPLMKNGLRLNRGFCWAESEGYRGVHDKHYLPNEEGFYERAWFDRNQQDFSPVGVGNLALGFLICTEVMFNEWARFYGRQGANLIAVPRASTPHERWVVAPRMAAIASGAFVISSNRVDDKLFGGRGLIINPEGEVLAETSRHMPFVTVDIDLAESAQAKSTYPRDVPE</sequence>
<organism evidence="3 4">
    <name type="scientific">Ktedonospora formicarum</name>
    <dbReference type="NCBI Taxonomy" id="2778364"/>
    <lineage>
        <taxon>Bacteria</taxon>
        <taxon>Bacillati</taxon>
        <taxon>Chloroflexota</taxon>
        <taxon>Ktedonobacteria</taxon>
        <taxon>Ktedonobacterales</taxon>
        <taxon>Ktedonobacteraceae</taxon>
        <taxon>Ktedonospora</taxon>
    </lineage>
</organism>
<dbReference type="AlphaFoldDB" id="A0A8J3HZ20"/>
<dbReference type="Proteomes" id="UP000612362">
    <property type="component" value="Unassembled WGS sequence"/>
</dbReference>